<dbReference type="InterPro" id="IPR002543">
    <property type="entry name" value="FtsK_dom"/>
</dbReference>
<dbReference type="Gene3D" id="3.40.50.300">
    <property type="entry name" value="P-loop containing nucleotide triphosphate hydrolases"/>
    <property type="match status" value="1"/>
</dbReference>
<keyword evidence="2 3" id="KW-0067">ATP-binding</keyword>
<proteinExistence type="predicted"/>
<evidence type="ECO:0000313" key="7">
    <source>
        <dbReference type="EMBL" id="ASN24454.1"/>
    </source>
</evidence>
<evidence type="ECO:0000256" key="1">
    <source>
        <dbReference type="ARBA" id="ARBA00022741"/>
    </source>
</evidence>
<name>A0A221NX07_9ACTN</name>
<dbReference type="AlphaFoldDB" id="A0A221NX07"/>
<evidence type="ECO:0000256" key="2">
    <source>
        <dbReference type="ARBA" id="ARBA00022840"/>
    </source>
</evidence>
<dbReference type="CDD" id="cd01127">
    <property type="entry name" value="TrwB_TraG_TraD_VirD4"/>
    <property type="match status" value="1"/>
</dbReference>
<reference evidence="7 8" key="1">
    <citation type="submission" date="2017-07" db="EMBL/GenBank/DDBJ databases">
        <title>Genome sequence of Streptomyces pluripotens MUSC 137T.</title>
        <authorList>
            <person name="Ser H.-L."/>
            <person name="Lee L.-H."/>
        </authorList>
    </citation>
    <scope>NUCLEOTIDE SEQUENCE [LARGE SCALE GENOMIC DNA]</scope>
    <source>
        <strain evidence="7 8">MUSC 137</strain>
    </source>
</reference>
<gene>
    <name evidence="7" type="ORF">LK07_10855</name>
</gene>
<evidence type="ECO:0000256" key="5">
    <source>
        <dbReference type="SAM" id="Phobius"/>
    </source>
</evidence>
<dbReference type="GO" id="GO:0003677">
    <property type="term" value="F:DNA binding"/>
    <property type="evidence" value="ECO:0007669"/>
    <property type="project" value="InterPro"/>
</dbReference>
<dbReference type="PANTHER" id="PTHR22683:SF1">
    <property type="entry name" value="TYPE VII SECRETION SYSTEM PROTEIN ESSC"/>
    <property type="match status" value="1"/>
</dbReference>
<keyword evidence="5" id="KW-0812">Transmembrane</keyword>
<dbReference type="GO" id="GO:0005524">
    <property type="term" value="F:ATP binding"/>
    <property type="evidence" value="ECO:0007669"/>
    <property type="project" value="UniProtKB-UniRule"/>
</dbReference>
<dbReference type="InterPro" id="IPR027417">
    <property type="entry name" value="P-loop_NTPase"/>
</dbReference>
<dbReference type="Pfam" id="PF01580">
    <property type="entry name" value="FtsK_SpoIIIE"/>
    <property type="match status" value="1"/>
</dbReference>
<keyword evidence="8" id="KW-1185">Reference proteome</keyword>
<keyword evidence="5" id="KW-0472">Membrane</keyword>
<feature type="binding site" evidence="3">
    <location>
        <begin position="231"/>
        <end position="238"/>
    </location>
    <ligand>
        <name>ATP</name>
        <dbReference type="ChEBI" id="CHEBI:30616"/>
    </ligand>
</feature>
<dbReference type="EMBL" id="CP022433">
    <property type="protein sequence ID" value="ASN24454.1"/>
    <property type="molecule type" value="Genomic_DNA"/>
</dbReference>
<evidence type="ECO:0000259" key="6">
    <source>
        <dbReference type="PROSITE" id="PS50901"/>
    </source>
</evidence>
<dbReference type="PANTHER" id="PTHR22683">
    <property type="entry name" value="SPORULATION PROTEIN RELATED"/>
    <property type="match status" value="1"/>
</dbReference>
<keyword evidence="5" id="KW-1133">Transmembrane helix</keyword>
<keyword evidence="1 3" id="KW-0547">Nucleotide-binding</keyword>
<dbReference type="STRING" id="1355015.LK06_009730"/>
<evidence type="ECO:0000256" key="4">
    <source>
        <dbReference type="SAM" id="MobiDB-lite"/>
    </source>
</evidence>
<dbReference type="SUPFAM" id="SSF52540">
    <property type="entry name" value="P-loop containing nucleoside triphosphate hydrolases"/>
    <property type="match status" value="1"/>
</dbReference>
<dbReference type="PROSITE" id="PS50901">
    <property type="entry name" value="FTSK"/>
    <property type="match status" value="1"/>
</dbReference>
<sequence length="469" mass="52418">MGERDQRQGPARHLPARRRRHRQGGRLMTGSPFGLALLAVVVLGGLGLLGWAGYCFARWYRADAETRVSLRQARRMRWGWKRLAPMLGLAVKDATPTVLQQYGPQEQSPKPRALVPRLHTRADAFGVTVTADALPQVGLSAWQDASEGLCDAWGMRRIRISQPKPGVIVARGFRREPLKAVIRSPLLGPDGSPVCRPGQFVSTDDVLLGWDEDGTPIVLNLAYSAHALVAGVTRSGKSITVNTLLAYASLMRDVRLIVIDPNLGAVAPWWRTAYKVSDAIHPDEPTEILRWVREEMQRRERLFWSGRTDRITDFSRELPLLLVVIDEVANYTRHPDRKARERFEAELLAIASQGAKFGIRLWLLTQKPSADVLTTAVRTNLSARICHRVDTVEDFLHLFPDGRELDITAADRTMPQGVSIASVGDMCTPVRLRSVYLPTEACWQINDLMCAEGLKVRELPDRVDLDKVA</sequence>
<feature type="region of interest" description="Disordered" evidence="4">
    <location>
        <begin position="1"/>
        <end position="25"/>
    </location>
</feature>
<dbReference type="InterPro" id="IPR050206">
    <property type="entry name" value="FtsK/SpoIIIE/SftA"/>
</dbReference>
<protein>
    <recommendedName>
        <fullName evidence="6">FtsK domain-containing protein</fullName>
    </recommendedName>
</protein>
<evidence type="ECO:0000313" key="8">
    <source>
        <dbReference type="Proteomes" id="UP000031501"/>
    </source>
</evidence>
<feature type="compositionally biased region" description="Basic residues" evidence="4">
    <location>
        <begin position="14"/>
        <end position="24"/>
    </location>
</feature>
<feature type="transmembrane region" description="Helical" evidence="5">
    <location>
        <begin position="27"/>
        <end position="54"/>
    </location>
</feature>
<accession>A0A221NX07</accession>
<organism evidence="7 8">
    <name type="scientific">Streptomyces pluripotens</name>
    <dbReference type="NCBI Taxonomy" id="1355015"/>
    <lineage>
        <taxon>Bacteria</taxon>
        <taxon>Bacillati</taxon>
        <taxon>Actinomycetota</taxon>
        <taxon>Actinomycetes</taxon>
        <taxon>Kitasatosporales</taxon>
        <taxon>Streptomycetaceae</taxon>
        <taxon>Streptomyces</taxon>
    </lineage>
</organism>
<dbReference type="KEGG" id="splu:LK06_009730"/>
<evidence type="ECO:0000256" key="3">
    <source>
        <dbReference type="PROSITE-ProRule" id="PRU00289"/>
    </source>
</evidence>
<feature type="domain" description="FtsK" evidence="6">
    <location>
        <begin position="214"/>
        <end position="396"/>
    </location>
</feature>
<dbReference type="Proteomes" id="UP000031501">
    <property type="component" value="Chromosome"/>
</dbReference>